<dbReference type="Pfam" id="PF03737">
    <property type="entry name" value="RraA-like"/>
    <property type="match status" value="1"/>
</dbReference>
<evidence type="ECO:0000313" key="3">
    <source>
        <dbReference type="Proteomes" id="UP000256645"/>
    </source>
</evidence>
<dbReference type="SUPFAM" id="SSF89562">
    <property type="entry name" value="RraA-like"/>
    <property type="match status" value="1"/>
</dbReference>
<name>A0A3D8SRN2_9HELO</name>
<keyword evidence="1" id="KW-0479">Metal-binding</keyword>
<evidence type="ECO:0008006" key="4">
    <source>
        <dbReference type="Google" id="ProtNLM"/>
    </source>
</evidence>
<dbReference type="Gene3D" id="3.50.30.40">
    <property type="entry name" value="Ribonuclease E inhibitor RraA/RraA-like"/>
    <property type="match status" value="1"/>
</dbReference>
<dbReference type="GO" id="GO:0047443">
    <property type="term" value="F:4-hydroxy-4-methyl-2-oxoglutarate aldolase activity"/>
    <property type="evidence" value="ECO:0007669"/>
    <property type="project" value="TreeGrafter"/>
</dbReference>
<dbReference type="PANTHER" id="PTHR33254:SF4">
    <property type="entry name" value="4-HYDROXY-4-METHYL-2-OXOGLUTARATE ALDOLASE 3-RELATED"/>
    <property type="match status" value="1"/>
</dbReference>
<dbReference type="InterPro" id="IPR036704">
    <property type="entry name" value="RraA/RraA-like_sf"/>
</dbReference>
<dbReference type="GO" id="GO:0046872">
    <property type="term" value="F:metal ion binding"/>
    <property type="evidence" value="ECO:0007669"/>
    <property type="project" value="UniProtKB-KW"/>
</dbReference>
<dbReference type="GO" id="GO:0008948">
    <property type="term" value="F:oxaloacetate decarboxylase activity"/>
    <property type="evidence" value="ECO:0007669"/>
    <property type="project" value="TreeGrafter"/>
</dbReference>
<evidence type="ECO:0000313" key="2">
    <source>
        <dbReference type="EMBL" id="RDW88966.1"/>
    </source>
</evidence>
<dbReference type="CDD" id="cd16841">
    <property type="entry name" value="RraA_family"/>
    <property type="match status" value="1"/>
</dbReference>
<comment type="caution">
    <text evidence="2">The sequence shown here is derived from an EMBL/GenBank/DDBJ whole genome shotgun (WGS) entry which is preliminary data.</text>
</comment>
<reference evidence="2 3" key="1">
    <citation type="journal article" date="2018" name="IMA Fungus">
        <title>IMA Genome-F 9: Draft genome sequence of Annulohypoxylon stygium, Aspergillus mulundensis, Berkeleyomyces basicola (syn. Thielaviopsis basicola), Ceratocystis smalleyi, two Cercospora beticola strains, Coleophoma cylindrospora, Fusarium fracticaudum, Phialophora cf. hyalina, and Morchella septimelata.</title>
        <authorList>
            <person name="Wingfield B.D."/>
            <person name="Bills G.F."/>
            <person name="Dong Y."/>
            <person name="Huang W."/>
            <person name="Nel W.J."/>
            <person name="Swalarsk-Parry B.S."/>
            <person name="Vaghefi N."/>
            <person name="Wilken P.M."/>
            <person name="An Z."/>
            <person name="de Beer Z.W."/>
            <person name="De Vos L."/>
            <person name="Chen L."/>
            <person name="Duong T.A."/>
            <person name="Gao Y."/>
            <person name="Hammerbacher A."/>
            <person name="Kikkert J.R."/>
            <person name="Li Y."/>
            <person name="Li H."/>
            <person name="Li K."/>
            <person name="Li Q."/>
            <person name="Liu X."/>
            <person name="Ma X."/>
            <person name="Naidoo K."/>
            <person name="Pethybridge S.J."/>
            <person name="Sun J."/>
            <person name="Steenkamp E.T."/>
            <person name="van der Nest M.A."/>
            <person name="van Wyk S."/>
            <person name="Wingfield M.J."/>
            <person name="Xiong C."/>
            <person name="Yue Q."/>
            <person name="Zhang X."/>
        </authorList>
    </citation>
    <scope>NUCLEOTIDE SEQUENCE [LARGE SCALE GENOMIC DNA]</scope>
    <source>
        <strain evidence="2 3">BP6252</strain>
    </source>
</reference>
<keyword evidence="3" id="KW-1185">Reference proteome</keyword>
<keyword evidence="1" id="KW-0460">Magnesium</keyword>
<sequence>MHVQAFRSGLLNNNCRSIFALYSHHMNSFKPPFRSMSSSTDQMQALKKYTACDIADALLKLKVPGSGFLSDLQLYPPGSDVSGREIIIAPASTVEFRPKSSDHSPNAGTRNDANIPLGKHWVDLTESETIVVMSQPDGQRNAVLGGIMALRMKVLGAKAVVVHGRVRDMVELGSTGLPIWARGSSIVGAGAESTPHAIQVPLTLDGTEVNPGDLVFSDPTNGVVVIPKDKVNNVIEMLPTLVKADDRVKEDVEQGMSVQEAFKKHRG</sequence>
<dbReference type="PANTHER" id="PTHR33254">
    <property type="entry name" value="4-HYDROXY-4-METHYL-2-OXOGLUTARATE ALDOLASE 3-RELATED"/>
    <property type="match status" value="1"/>
</dbReference>
<organism evidence="2 3">
    <name type="scientific">Coleophoma cylindrospora</name>
    <dbReference type="NCBI Taxonomy" id="1849047"/>
    <lineage>
        <taxon>Eukaryota</taxon>
        <taxon>Fungi</taxon>
        <taxon>Dikarya</taxon>
        <taxon>Ascomycota</taxon>
        <taxon>Pezizomycotina</taxon>
        <taxon>Leotiomycetes</taxon>
        <taxon>Helotiales</taxon>
        <taxon>Dermateaceae</taxon>
        <taxon>Coleophoma</taxon>
    </lineage>
</organism>
<feature type="binding site" evidence="1">
    <location>
        <begin position="145"/>
        <end position="148"/>
    </location>
    <ligand>
        <name>substrate</name>
    </ligand>
</feature>
<protein>
    <recommendedName>
        <fullName evidence="4">DlpA domain-containing protein</fullName>
    </recommendedName>
</protein>
<evidence type="ECO:0000256" key="1">
    <source>
        <dbReference type="PIRSR" id="PIRSR605493-1"/>
    </source>
</evidence>
<gene>
    <name evidence="2" type="ORF">BP6252_00998</name>
</gene>
<dbReference type="EMBL" id="PDLM01000001">
    <property type="protein sequence ID" value="RDW88966.1"/>
    <property type="molecule type" value="Genomic_DNA"/>
</dbReference>
<dbReference type="Proteomes" id="UP000256645">
    <property type="component" value="Unassembled WGS sequence"/>
</dbReference>
<comment type="cofactor">
    <cofactor evidence="1">
        <name>Mg(2+)</name>
        <dbReference type="ChEBI" id="CHEBI:18420"/>
    </cofactor>
</comment>
<dbReference type="InterPro" id="IPR005493">
    <property type="entry name" value="RraA/RraA-like"/>
</dbReference>
<feature type="binding site" evidence="1">
    <location>
        <position position="168"/>
    </location>
    <ligand>
        <name>Mg(2+)</name>
        <dbReference type="ChEBI" id="CHEBI:18420"/>
    </ligand>
</feature>
<feature type="binding site" evidence="1">
    <location>
        <position position="167"/>
    </location>
    <ligand>
        <name>substrate</name>
    </ligand>
</feature>
<proteinExistence type="predicted"/>
<dbReference type="AlphaFoldDB" id="A0A3D8SRN2"/>
<accession>A0A3D8SRN2</accession>
<dbReference type="OrthoDB" id="1476984at2759"/>